<accession>A0A7C4D466</accession>
<comment type="caution">
    <text evidence="2">The sequence shown here is derived from an EMBL/GenBank/DDBJ whole genome shotgun (WGS) entry which is preliminary data.</text>
</comment>
<dbReference type="Gene3D" id="3.40.50.300">
    <property type="entry name" value="P-loop containing nucleotide triphosphate hydrolases"/>
    <property type="match status" value="2"/>
</dbReference>
<name>A0A7C4D466_9CREN</name>
<dbReference type="InterPro" id="IPR051162">
    <property type="entry name" value="T4SS_component"/>
</dbReference>
<gene>
    <name evidence="2" type="ORF">ENU31_03315</name>
</gene>
<organism evidence="2">
    <name type="scientific">Ignisphaera aggregans</name>
    <dbReference type="NCBI Taxonomy" id="334771"/>
    <lineage>
        <taxon>Archaea</taxon>
        <taxon>Thermoproteota</taxon>
        <taxon>Thermoprotei</taxon>
        <taxon>Desulfurococcales</taxon>
        <taxon>Desulfurococcaceae</taxon>
        <taxon>Ignisphaera</taxon>
    </lineage>
</organism>
<sequence>MLSFSSIFVHHRSRRKVILLDTLSIPLTLIMHNKNNRSGIYVGIDIASGNNVYWDISKSFSPHVLVIGPTGSGKTLTLAAIANRLKNHYAGCTIFMDVKNEYVDILTLYNYKDIFVLDPIKTPLPLCFCHDDKHQKLESVNIVVDVLAKVFSLHPTKQRVLQNILLEACVKCSDVNDSLAIGDEILLDRNVDEALQTVMKLFNVYLDANEHPLAIQDSEKAYVINLKSLFLRNKADSATVILYTTRFILEKLGYSLITTPKIVMVIDELWHALPYLAEDFIMILTRYSRSFGLSILMATQGVDDLYPYSDTIVNSCGGLISMASSSIAYWQRLRRYLNLSNKSIEKALTLCNQGEAVARFSPQNVPLFLYIDPLER</sequence>
<keyword evidence="2" id="KW-0547">Nucleotide-binding</keyword>
<proteinExistence type="predicted"/>
<feature type="domain" description="Helicase HerA central" evidence="1">
    <location>
        <begin position="49"/>
        <end position="236"/>
    </location>
</feature>
<evidence type="ECO:0000313" key="2">
    <source>
        <dbReference type="EMBL" id="HGM07423.1"/>
    </source>
</evidence>
<dbReference type="InterPro" id="IPR002789">
    <property type="entry name" value="HerA_central"/>
</dbReference>
<dbReference type="InterPro" id="IPR027417">
    <property type="entry name" value="P-loop_NTPase"/>
</dbReference>
<dbReference type="AlphaFoldDB" id="A0A7C4D466"/>
<dbReference type="GO" id="GO:0005524">
    <property type="term" value="F:ATP binding"/>
    <property type="evidence" value="ECO:0007669"/>
    <property type="project" value="UniProtKB-KW"/>
</dbReference>
<evidence type="ECO:0000259" key="1">
    <source>
        <dbReference type="Pfam" id="PF01935"/>
    </source>
</evidence>
<reference evidence="2" key="1">
    <citation type="journal article" date="2020" name="mSystems">
        <title>Genome- and Community-Level Interaction Insights into Carbon Utilization and Element Cycling Functions of Hydrothermarchaeota in Hydrothermal Sediment.</title>
        <authorList>
            <person name="Zhou Z."/>
            <person name="Liu Y."/>
            <person name="Xu W."/>
            <person name="Pan J."/>
            <person name="Luo Z.H."/>
            <person name="Li M."/>
        </authorList>
    </citation>
    <scope>NUCLEOTIDE SEQUENCE [LARGE SCALE GENOMIC DNA]</scope>
    <source>
        <strain evidence="2">SpSt-658</strain>
    </source>
</reference>
<protein>
    <submittedName>
        <fullName evidence="2">ATP-binding protein</fullName>
    </submittedName>
</protein>
<dbReference type="EMBL" id="DTCA01000107">
    <property type="protein sequence ID" value="HGM07423.1"/>
    <property type="molecule type" value="Genomic_DNA"/>
</dbReference>
<dbReference type="PANTHER" id="PTHR30121">
    <property type="entry name" value="UNCHARACTERIZED PROTEIN YJGR-RELATED"/>
    <property type="match status" value="1"/>
</dbReference>
<keyword evidence="2" id="KW-0067">ATP-binding</keyword>
<dbReference type="Pfam" id="PF01935">
    <property type="entry name" value="DUF87"/>
    <property type="match status" value="1"/>
</dbReference>
<dbReference type="PANTHER" id="PTHR30121:SF6">
    <property type="entry name" value="SLR6007 PROTEIN"/>
    <property type="match status" value="1"/>
</dbReference>
<dbReference type="SUPFAM" id="SSF52540">
    <property type="entry name" value="P-loop containing nucleoside triphosphate hydrolases"/>
    <property type="match status" value="1"/>
</dbReference>